<dbReference type="PANTHER" id="PTHR32332:SF18">
    <property type="entry name" value="2-NITROPROPANE DIOXYGENASE"/>
    <property type="match status" value="1"/>
</dbReference>
<organism evidence="1">
    <name type="scientific">bioreactor metagenome</name>
    <dbReference type="NCBI Taxonomy" id="1076179"/>
    <lineage>
        <taxon>unclassified sequences</taxon>
        <taxon>metagenomes</taxon>
        <taxon>ecological metagenomes</taxon>
    </lineage>
</organism>
<evidence type="ECO:0000313" key="1">
    <source>
        <dbReference type="EMBL" id="MPN53490.1"/>
    </source>
</evidence>
<dbReference type="PANTHER" id="PTHR32332">
    <property type="entry name" value="2-NITROPROPANE DIOXYGENASE"/>
    <property type="match status" value="1"/>
</dbReference>
<gene>
    <name evidence="1" type="ORF">SDC9_201154</name>
</gene>
<name>A0A645IRC9_9ZZZZ</name>
<dbReference type="Pfam" id="PF03060">
    <property type="entry name" value="NMO"/>
    <property type="match status" value="1"/>
</dbReference>
<reference evidence="1" key="1">
    <citation type="submission" date="2019-08" db="EMBL/GenBank/DDBJ databases">
        <authorList>
            <person name="Kucharzyk K."/>
            <person name="Murdoch R.W."/>
            <person name="Higgins S."/>
            <person name="Loffler F."/>
        </authorList>
    </citation>
    <scope>NUCLEOTIDE SEQUENCE</scope>
</reference>
<comment type="caution">
    <text evidence="1">The sequence shown here is derived from an EMBL/GenBank/DDBJ whole genome shotgun (WGS) entry which is preliminary data.</text>
</comment>
<dbReference type="InterPro" id="IPR013785">
    <property type="entry name" value="Aldolase_TIM"/>
</dbReference>
<dbReference type="AlphaFoldDB" id="A0A645IRC9"/>
<dbReference type="SUPFAM" id="SSF51412">
    <property type="entry name" value="Inosine monophosphate dehydrogenase (IMPDH)"/>
    <property type="match status" value="1"/>
</dbReference>
<accession>A0A645IRC9</accession>
<proteinExistence type="predicted"/>
<sequence length="150" mass="15810">MFAAGGVWGGQEAARLAAAGAAGVQIATRLIATTECDASQTYKDTLIAAQQQDIMLVHSPVGMPGRALRTPLTETLALGESVPHQTCIGCLVPCPRANARYCIVQALIAAVQGDVQNGLFFCGANAWRLDGMYSVAEVLNSIMTEWRDAT</sequence>
<dbReference type="Gene3D" id="3.20.20.70">
    <property type="entry name" value="Aldolase class I"/>
    <property type="match status" value="1"/>
</dbReference>
<protein>
    <submittedName>
        <fullName evidence="1">Uncharacterized protein</fullName>
    </submittedName>
</protein>
<dbReference type="EMBL" id="VSSQ01120645">
    <property type="protein sequence ID" value="MPN53490.1"/>
    <property type="molecule type" value="Genomic_DNA"/>
</dbReference>